<evidence type="ECO:0000256" key="1">
    <source>
        <dbReference type="ARBA" id="ARBA00022630"/>
    </source>
</evidence>
<sequence>MVAVGMLLSDVPSTVPPAQQFDGVRRIVEAAQRVGMTYIAIGQHFLYGDLRWLQPVPLLARLAADCDRGTRLATQIMIAPLYHPVMLAEELATLDVVTEGRLVFGAGIGYRPEEFEYLGIPFKERAARTDEILELLVKLWTQDEVTHSGRFWQLDGVRPHLKPVQSPHPPIWVGAQSVAGARRAGRFGDAFPVTPEATYDEIEERFAAVREGFAARGKPFGPQPVRRNVQVAGSRDEALVEYARVSKGKYLSYASKGMTHAGDAETLDRDFLASVAQHAVVGSDAEVVAQLTDLCTRFPVDPLLLRPQWPSMSTEDTIAAIERLGREVVPAIRALPTPQPEPVPAGAA</sequence>
<dbReference type="Gene3D" id="3.20.20.30">
    <property type="entry name" value="Luciferase-like domain"/>
    <property type="match status" value="1"/>
</dbReference>
<evidence type="ECO:0000313" key="7">
    <source>
        <dbReference type="Proteomes" id="UP001560045"/>
    </source>
</evidence>
<gene>
    <name evidence="6" type="ORF">ABQ292_01635</name>
</gene>
<dbReference type="InterPro" id="IPR011251">
    <property type="entry name" value="Luciferase-like_dom"/>
</dbReference>
<name>A0ABV3X947_9ACTN</name>
<keyword evidence="1" id="KW-0285">Flavoprotein</keyword>
<keyword evidence="3 6" id="KW-0560">Oxidoreductase</keyword>
<dbReference type="SUPFAM" id="SSF51679">
    <property type="entry name" value="Bacterial luciferase-like"/>
    <property type="match status" value="1"/>
</dbReference>
<proteinExistence type="predicted"/>
<dbReference type="InterPro" id="IPR036661">
    <property type="entry name" value="Luciferase-like_sf"/>
</dbReference>
<dbReference type="EC" id="1.-.-.-" evidence="6"/>
<dbReference type="GO" id="GO:0016491">
    <property type="term" value="F:oxidoreductase activity"/>
    <property type="evidence" value="ECO:0007669"/>
    <property type="project" value="UniProtKB-KW"/>
</dbReference>
<reference evidence="6 7" key="1">
    <citation type="submission" date="2024-06" db="EMBL/GenBank/DDBJ databases">
        <title>Draft genome sequence of Geodermatophilus badlandi, a novel member of the Geodermatophilaceae isolated from badland sedimentary rocks in the Red desert, Wyoming, USA.</title>
        <authorList>
            <person name="Ben Tekaya S."/>
            <person name="Nouioui I."/>
            <person name="Flores G.M."/>
            <person name="Shaal M.N."/>
            <person name="Bredoire F."/>
            <person name="Basile F."/>
            <person name="Van Diepen L."/>
            <person name="Ward N.L."/>
        </authorList>
    </citation>
    <scope>NUCLEOTIDE SEQUENCE [LARGE SCALE GENOMIC DNA]</scope>
    <source>
        <strain evidence="6 7">WL48A</strain>
    </source>
</reference>
<dbReference type="PANTHER" id="PTHR42847">
    <property type="entry name" value="ALKANESULFONATE MONOOXYGENASE"/>
    <property type="match status" value="1"/>
</dbReference>
<protein>
    <submittedName>
        <fullName evidence="6">LLM class flavin-dependent oxidoreductase</fullName>
        <ecNumber evidence="6">1.-.-.-</ecNumber>
    </submittedName>
</protein>
<dbReference type="PANTHER" id="PTHR42847:SF4">
    <property type="entry name" value="ALKANESULFONATE MONOOXYGENASE-RELATED"/>
    <property type="match status" value="1"/>
</dbReference>
<evidence type="ECO:0000256" key="3">
    <source>
        <dbReference type="ARBA" id="ARBA00023002"/>
    </source>
</evidence>
<evidence type="ECO:0000256" key="2">
    <source>
        <dbReference type="ARBA" id="ARBA00022643"/>
    </source>
</evidence>
<keyword evidence="4" id="KW-0503">Monooxygenase</keyword>
<evidence type="ECO:0000259" key="5">
    <source>
        <dbReference type="Pfam" id="PF00296"/>
    </source>
</evidence>
<dbReference type="InterPro" id="IPR050172">
    <property type="entry name" value="SsuD_RutA_monooxygenase"/>
</dbReference>
<dbReference type="Proteomes" id="UP001560045">
    <property type="component" value="Unassembled WGS sequence"/>
</dbReference>
<evidence type="ECO:0000313" key="6">
    <source>
        <dbReference type="EMBL" id="MEX5717068.1"/>
    </source>
</evidence>
<evidence type="ECO:0000256" key="4">
    <source>
        <dbReference type="ARBA" id="ARBA00023033"/>
    </source>
</evidence>
<comment type="caution">
    <text evidence="6">The sequence shown here is derived from an EMBL/GenBank/DDBJ whole genome shotgun (WGS) entry which is preliminary data.</text>
</comment>
<dbReference type="EMBL" id="JBFNXQ010000003">
    <property type="protein sequence ID" value="MEX5717068.1"/>
    <property type="molecule type" value="Genomic_DNA"/>
</dbReference>
<keyword evidence="7" id="KW-1185">Reference proteome</keyword>
<accession>A0ABV3X947</accession>
<organism evidence="6 7">
    <name type="scientific">Geodermatophilus maliterrae</name>
    <dbReference type="NCBI Taxonomy" id="3162531"/>
    <lineage>
        <taxon>Bacteria</taxon>
        <taxon>Bacillati</taxon>
        <taxon>Actinomycetota</taxon>
        <taxon>Actinomycetes</taxon>
        <taxon>Geodermatophilales</taxon>
        <taxon>Geodermatophilaceae</taxon>
        <taxon>Geodermatophilus</taxon>
    </lineage>
</organism>
<dbReference type="RefSeq" id="WP_369202571.1">
    <property type="nucleotide sequence ID" value="NZ_JBFNXQ010000003.1"/>
</dbReference>
<keyword evidence="2" id="KW-0288">FMN</keyword>
<feature type="domain" description="Luciferase-like" evidence="5">
    <location>
        <begin position="9"/>
        <end position="293"/>
    </location>
</feature>
<dbReference type="Pfam" id="PF00296">
    <property type="entry name" value="Bac_luciferase"/>
    <property type="match status" value="1"/>
</dbReference>